<evidence type="ECO:0000313" key="1">
    <source>
        <dbReference type="EMBL" id="MDV5392853.1"/>
    </source>
</evidence>
<sequence>MFISYSELVDECGKRLESEMPVVLIQIIHARGHSAAYHLKLGVIPESNDKIIVKYQLPSMTDNPSVAQTWIETLLSHYPQLAIHTYGAFKTHTLPIENA</sequence>
<dbReference type="AlphaFoldDB" id="A0AAE4Q550"/>
<evidence type="ECO:0000313" key="2">
    <source>
        <dbReference type="Proteomes" id="UP001187859"/>
    </source>
</evidence>
<dbReference type="Proteomes" id="UP001187859">
    <property type="component" value="Unassembled WGS sequence"/>
</dbReference>
<organism evidence="1 2">
    <name type="scientific">Shewanella xiamenensis</name>
    <dbReference type="NCBI Taxonomy" id="332186"/>
    <lineage>
        <taxon>Bacteria</taxon>
        <taxon>Pseudomonadati</taxon>
        <taxon>Pseudomonadota</taxon>
        <taxon>Gammaproteobacteria</taxon>
        <taxon>Alteromonadales</taxon>
        <taxon>Shewanellaceae</taxon>
        <taxon>Shewanella</taxon>
    </lineage>
</organism>
<protein>
    <submittedName>
        <fullName evidence="1">Uncharacterized protein</fullName>
    </submittedName>
</protein>
<dbReference type="EMBL" id="JASGOQ010000002">
    <property type="protein sequence ID" value="MDV5392853.1"/>
    <property type="molecule type" value="Genomic_DNA"/>
</dbReference>
<accession>A0AAE4Q550</accession>
<name>A0AAE4Q550_9GAMM</name>
<proteinExistence type="predicted"/>
<comment type="caution">
    <text evidence="1">The sequence shown here is derived from an EMBL/GenBank/DDBJ whole genome shotgun (WGS) entry which is preliminary data.</text>
</comment>
<gene>
    <name evidence="1" type="ORF">QM089_21910</name>
</gene>
<reference evidence="1" key="1">
    <citation type="submission" date="2023-05" db="EMBL/GenBank/DDBJ databases">
        <title>Colonisation of extended spectrum b-lactamase- and carbapenemase-producing bacteria on hospital surfaces from low- and middle-income countries.</title>
        <authorList>
            <person name="Nieto-Rosado M."/>
            <person name="Sands K."/>
            <person name="Iregbu K."/>
            <person name="Zahra R."/>
            <person name="Mazarati J.B."/>
            <person name="Mehtar S."/>
            <person name="Barnards-Group B."/>
            <person name="Walsh T.R."/>
        </authorList>
    </citation>
    <scope>NUCLEOTIDE SEQUENCE</scope>
    <source>
        <strain evidence="1">PP-E493</strain>
    </source>
</reference>
<dbReference type="RefSeq" id="WP_279773949.1">
    <property type="nucleotide sequence ID" value="NZ_JAOCAS010000027.1"/>
</dbReference>